<organism evidence="4 5">
    <name type="scientific">Catenaria anguillulae PL171</name>
    <dbReference type="NCBI Taxonomy" id="765915"/>
    <lineage>
        <taxon>Eukaryota</taxon>
        <taxon>Fungi</taxon>
        <taxon>Fungi incertae sedis</taxon>
        <taxon>Blastocladiomycota</taxon>
        <taxon>Blastocladiomycetes</taxon>
        <taxon>Blastocladiales</taxon>
        <taxon>Catenariaceae</taxon>
        <taxon>Catenaria</taxon>
    </lineage>
</organism>
<dbReference type="PANTHER" id="PTHR19229:SF36">
    <property type="entry name" value="ATP-BINDING CASSETTE SUB-FAMILY A MEMBER 2"/>
    <property type="match status" value="1"/>
</dbReference>
<dbReference type="EMBL" id="MCFL01000001">
    <property type="protein sequence ID" value="ORZ41192.1"/>
    <property type="molecule type" value="Genomic_DNA"/>
</dbReference>
<feature type="domain" description="ABC transporter" evidence="3">
    <location>
        <begin position="2"/>
        <end position="214"/>
    </location>
</feature>
<dbReference type="GO" id="GO:0016887">
    <property type="term" value="F:ATP hydrolysis activity"/>
    <property type="evidence" value="ECO:0007669"/>
    <property type="project" value="InterPro"/>
</dbReference>
<proteinExistence type="predicted"/>
<dbReference type="SUPFAM" id="SSF52540">
    <property type="entry name" value="P-loop containing nucleoside triphosphate hydrolases"/>
    <property type="match status" value="1"/>
</dbReference>
<evidence type="ECO:0000313" key="5">
    <source>
        <dbReference type="Proteomes" id="UP000193411"/>
    </source>
</evidence>
<keyword evidence="1" id="KW-0813">Transport</keyword>
<dbReference type="PANTHER" id="PTHR19229">
    <property type="entry name" value="ATP-BINDING CASSETTE TRANSPORTER SUBFAMILY A ABCA"/>
    <property type="match status" value="1"/>
</dbReference>
<comment type="caution">
    <text evidence="4">The sequence shown here is derived from an EMBL/GenBank/DDBJ whole genome shotgun (WGS) entry which is preliminary data.</text>
</comment>
<dbReference type="GO" id="GO:0140359">
    <property type="term" value="F:ABC-type transporter activity"/>
    <property type="evidence" value="ECO:0007669"/>
    <property type="project" value="InterPro"/>
</dbReference>
<dbReference type="InterPro" id="IPR017871">
    <property type="entry name" value="ABC_transporter-like_CS"/>
</dbReference>
<dbReference type="InterPro" id="IPR026082">
    <property type="entry name" value="ABCA"/>
</dbReference>
<dbReference type="STRING" id="765915.A0A1Y2I6S8"/>
<reference evidence="4 5" key="1">
    <citation type="submission" date="2016-07" db="EMBL/GenBank/DDBJ databases">
        <title>Pervasive Adenine N6-methylation of Active Genes in Fungi.</title>
        <authorList>
            <consortium name="DOE Joint Genome Institute"/>
            <person name="Mondo S.J."/>
            <person name="Dannebaum R.O."/>
            <person name="Kuo R.C."/>
            <person name="Labutti K."/>
            <person name="Haridas S."/>
            <person name="Kuo A."/>
            <person name="Salamov A."/>
            <person name="Ahrendt S.R."/>
            <person name="Lipzen A."/>
            <person name="Sullivan W."/>
            <person name="Andreopoulos W.B."/>
            <person name="Clum A."/>
            <person name="Lindquist E."/>
            <person name="Daum C."/>
            <person name="Ramamoorthy G.K."/>
            <person name="Gryganskyi A."/>
            <person name="Culley D."/>
            <person name="Magnuson J.K."/>
            <person name="James T.Y."/>
            <person name="O'Malley M.A."/>
            <person name="Stajich J.E."/>
            <person name="Spatafora J.W."/>
            <person name="Visel A."/>
            <person name="Grigoriev I.V."/>
        </authorList>
    </citation>
    <scope>NUCLEOTIDE SEQUENCE [LARGE SCALE GENOMIC DNA]</scope>
    <source>
        <strain evidence="4 5">PL171</strain>
    </source>
</reference>
<dbReference type="GO" id="GO:0005319">
    <property type="term" value="F:lipid transporter activity"/>
    <property type="evidence" value="ECO:0007669"/>
    <property type="project" value="TreeGrafter"/>
</dbReference>
<evidence type="ECO:0000256" key="2">
    <source>
        <dbReference type="ARBA" id="ARBA00022737"/>
    </source>
</evidence>
<sequence length="324" mass="35286">MLTFHGLAGTSGKNGEGKSTTMRLICGLHQPSSGTVQVLGTQLTPFTARHIQSQIALCPQENVIWPDLTCLEHLQILAKIRGVQVDASAGTLDEYLIHLLHDVYLGTRANEYAGTMSGGQKRKLCMAMALLGSPAVILLDEPTSNMDVYTRQHAWSLIQQARKHSTVIITSHSMEEIEQVSDYVALIKKGQVRVVGTPLWIKSKFCSGSRIVLLPDQSASAPFNAGKVLSVVRDHFGAAELIAHHPTSVLIHVPVPEGQVPGVHSEKAAAFLESWDNVNQEKQLGVAGISLSLIPLEDVFIKLNDEWDQEPDEDDMIPAAHTES</sequence>
<dbReference type="InterPro" id="IPR003439">
    <property type="entry name" value="ABC_transporter-like_ATP-bd"/>
</dbReference>
<name>A0A1Y2I6S8_9FUNG</name>
<dbReference type="AlphaFoldDB" id="A0A1Y2I6S8"/>
<gene>
    <name evidence="4" type="ORF">BCR44DRAFT_348377</name>
</gene>
<protein>
    <submittedName>
        <fullName evidence="4">p-loop containing nucleoside triphosphate hydrolase protein</fullName>
    </submittedName>
</protein>
<keyword evidence="2" id="KW-0677">Repeat</keyword>
<dbReference type="PROSITE" id="PS50893">
    <property type="entry name" value="ABC_TRANSPORTER_2"/>
    <property type="match status" value="1"/>
</dbReference>
<keyword evidence="5" id="KW-1185">Reference proteome</keyword>
<evidence type="ECO:0000313" key="4">
    <source>
        <dbReference type="EMBL" id="ORZ41192.1"/>
    </source>
</evidence>
<accession>A0A1Y2I6S8</accession>
<dbReference type="GO" id="GO:0005524">
    <property type="term" value="F:ATP binding"/>
    <property type="evidence" value="ECO:0007669"/>
    <property type="project" value="InterPro"/>
</dbReference>
<dbReference type="Pfam" id="PF00005">
    <property type="entry name" value="ABC_tran"/>
    <property type="match status" value="1"/>
</dbReference>
<dbReference type="OrthoDB" id="2102429at2759"/>
<dbReference type="InterPro" id="IPR027417">
    <property type="entry name" value="P-loop_NTPase"/>
</dbReference>
<dbReference type="Gene3D" id="3.40.50.300">
    <property type="entry name" value="P-loop containing nucleotide triphosphate hydrolases"/>
    <property type="match status" value="1"/>
</dbReference>
<evidence type="ECO:0000256" key="1">
    <source>
        <dbReference type="ARBA" id="ARBA00022448"/>
    </source>
</evidence>
<keyword evidence="4" id="KW-0378">Hydrolase</keyword>
<dbReference type="Proteomes" id="UP000193411">
    <property type="component" value="Unassembled WGS sequence"/>
</dbReference>
<dbReference type="PROSITE" id="PS00211">
    <property type="entry name" value="ABC_TRANSPORTER_1"/>
    <property type="match status" value="1"/>
</dbReference>
<evidence type="ECO:0000259" key="3">
    <source>
        <dbReference type="PROSITE" id="PS50893"/>
    </source>
</evidence>
<dbReference type="GO" id="GO:0016020">
    <property type="term" value="C:membrane"/>
    <property type="evidence" value="ECO:0007669"/>
    <property type="project" value="InterPro"/>
</dbReference>